<feature type="compositionally biased region" description="Basic and acidic residues" evidence="2">
    <location>
        <begin position="295"/>
        <end position="314"/>
    </location>
</feature>
<evidence type="ECO:0000256" key="1">
    <source>
        <dbReference type="SAM" id="Coils"/>
    </source>
</evidence>
<keyword evidence="4" id="KW-1185">Reference proteome</keyword>
<sequence length="563" mass="66288">MATEARNKSSPAKKHAVDSDSVLEMTSEDMRNALYERLHNKGLLDALKSQLRNYLVSELRGKGYQKDKVTEKGDSHGLEKKVLESLIYKYLCDEGCDYTVGVFLPEAGITKKEILSAEELKRLLKLPSGFWTDKGDNSLLLLMISHLLSTRSDENISEYGTQTEDGHMLLTDKLAHIDSQYASLSHSRRPGDIASSVEERLLAHQRKIELAANQKAQEDFERWKRLEIQTIQVSERENQYRELQDRRRQLEEEYRKKVAAVTDREKALTDSVKLEFESTQRETFAQRQQLLQQSEEMRRREAETREEKTHMERLQRANEEKVEKMEQMLKKRENEIYQKELHMDNTIRMHQERCKMEEKLAYDSKYRELKAWEEKLKDKQLSVEREKKSLLTANERKELLELRQSKKELETVTNQYSLQVSGLELTVSSLHEKLAKVFDYEVIKESNISLKKDLQMTKDRLDSLLKEHSLLQEKYEQVMIDGREKAGVGEIMLIKTQIQKERDRAVDEKVLLEHRLKEIEAKFTDQLQKNQLMTREFELQTDRQRHMNKEYGELRKQLGSSAS</sequence>
<feature type="coiled-coil region" evidence="1">
    <location>
        <begin position="447"/>
        <end position="474"/>
    </location>
</feature>
<accession>A0A7J7J8X0</accession>
<protein>
    <submittedName>
        <fullName evidence="3">OFD1</fullName>
    </submittedName>
</protein>
<keyword evidence="1" id="KW-0175">Coiled coil</keyword>
<dbReference type="OrthoDB" id="206339at2759"/>
<dbReference type="GO" id="GO:0005576">
    <property type="term" value="C:extracellular region"/>
    <property type="evidence" value="ECO:0007669"/>
    <property type="project" value="GOC"/>
</dbReference>
<feature type="coiled-coil region" evidence="1">
    <location>
        <begin position="369"/>
        <end position="412"/>
    </location>
</feature>
<evidence type="ECO:0000256" key="2">
    <source>
        <dbReference type="SAM" id="MobiDB-lite"/>
    </source>
</evidence>
<dbReference type="PROSITE" id="PS50896">
    <property type="entry name" value="LISH"/>
    <property type="match status" value="1"/>
</dbReference>
<comment type="caution">
    <text evidence="3">The sequence shown here is derived from an EMBL/GenBank/DDBJ whole genome shotgun (WGS) entry which is preliminary data.</text>
</comment>
<feature type="coiled-coil region" evidence="1">
    <location>
        <begin position="194"/>
        <end position="260"/>
    </location>
</feature>
<evidence type="ECO:0000313" key="3">
    <source>
        <dbReference type="EMBL" id="KAF6022086.1"/>
    </source>
</evidence>
<dbReference type="PANTHER" id="PTHR39063">
    <property type="entry name" value="ORAL-FACIAL-DIGITAL SYNDROME 1 PROTEIN HOMOLOG"/>
    <property type="match status" value="1"/>
</dbReference>
<feature type="region of interest" description="Disordered" evidence="2">
    <location>
        <begin position="291"/>
        <end position="314"/>
    </location>
</feature>
<dbReference type="Proteomes" id="UP000593567">
    <property type="component" value="Unassembled WGS sequence"/>
</dbReference>
<proteinExistence type="predicted"/>
<dbReference type="GO" id="GO:0036064">
    <property type="term" value="C:ciliary basal body"/>
    <property type="evidence" value="ECO:0007669"/>
    <property type="project" value="TreeGrafter"/>
</dbReference>
<dbReference type="EMBL" id="VXIV02002905">
    <property type="protein sequence ID" value="KAF6022086.1"/>
    <property type="molecule type" value="Genomic_DNA"/>
</dbReference>
<dbReference type="GO" id="GO:0060287">
    <property type="term" value="P:epithelial cilium movement involved in determination of left/right asymmetry"/>
    <property type="evidence" value="ECO:0007669"/>
    <property type="project" value="TreeGrafter"/>
</dbReference>
<dbReference type="PANTHER" id="PTHR39063:SF1">
    <property type="entry name" value="OFD1 CENTRIOLE AND CENTRIOLAR SATELLITE PROTEIN"/>
    <property type="match status" value="1"/>
</dbReference>
<organism evidence="3 4">
    <name type="scientific">Bugula neritina</name>
    <name type="common">Brown bryozoan</name>
    <name type="synonym">Sertularia neritina</name>
    <dbReference type="NCBI Taxonomy" id="10212"/>
    <lineage>
        <taxon>Eukaryota</taxon>
        <taxon>Metazoa</taxon>
        <taxon>Spiralia</taxon>
        <taxon>Lophotrochozoa</taxon>
        <taxon>Bryozoa</taxon>
        <taxon>Gymnolaemata</taxon>
        <taxon>Cheilostomatida</taxon>
        <taxon>Flustrina</taxon>
        <taxon>Buguloidea</taxon>
        <taxon>Bugulidae</taxon>
        <taxon>Bugula</taxon>
    </lineage>
</organism>
<reference evidence="3" key="1">
    <citation type="submission" date="2020-06" db="EMBL/GenBank/DDBJ databases">
        <title>Draft genome of Bugula neritina, a colonial animal packing powerful symbionts and potential medicines.</title>
        <authorList>
            <person name="Rayko M."/>
        </authorList>
    </citation>
    <scope>NUCLEOTIDE SEQUENCE [LARGE SCALE GENOMIC DNA]</scope>
    <source>
        <strain evidence="3">Kwan_BN1</strain>
    </source>
</reference>
<evidence type="ECO:0000313" key="4">
    <source>
        <dbReference type="Proteomes" id="UP000593567"/>
    </source>
</evidence>
<name>A0A7J7J8X0_BUGNE</name>
<gene>
    <name evidence="3" type="ORF">EB796_019607</name>
</gene>
<dbReference type="GO" id="GO:0005813">
    <property type="term" value="C:centrosome"/>
    <property type="evidence" value="ECO:0007669"/>
    <property type="project" value="TreeGrafter"/>
</dbReference>
<dbReference type="AlphaFoldDB" id="A0A7J7J8X0"/>
<dbReference type="InterPro" id="IPR055289">
    <property type="entry name" value="OFD1"/>
</dbReference>
<dbReference type="InterPro" id="IPR006594">
    <property type="entry name" value="LisH"/>
</dbReference>
<feature type="region of interest" description="Disordered" evidence="2">
    <location>
        <begin position="1"/>
        <end position="21"/>
    </location>
</feature>